<dbReference type="AlphaFoldDB" id="A0A3B0RYR2"/>
<feature type="region of interest" description="Disordered" evidence="1">
    <location>
        <begin position="1"/>
        <end position="26"/>
    </location>
</feature>
<keyword evidence="2" id="KW-1133">Transmembrane helix</keyword>
<accession>A0A3B0RYR2</accession>
<protein>
    <submittedName>
        <fullName evidence="3">Uncharacterized protein</fullName>
    </submittedName>
</protein>
<keyword evidence="2" id="KW-0472">Membrane</keyword>
<feature type="transmembrane region" description="Helical" evidence="2">
    <location>
        <begin position="38"/>
        <end position="61"/>
    </location>
</feature>
<proteinExistence type="predicted"/>
<name>A0A3B0RYR2_9ZZZZ</name>
<evidence type="ECO:0000256" key="2">
    <source>
        <dbReference type="SAM" id="Phobius"/>
    </source>
</evidence>
<feature type="non-terminal residue" evidence="3">
    <location>
        <position position="62"/>
    </location>
</feature>
<sequence length="62" mass="7351">MADKRQRKKPGPKATTGRRKNIARVSRTKAPRTGIRKWLYRFVVAMIWLFILLVPVVIYYAY</sequence>
<evidence type="ECO:0000313" key="3">
    <source>
        <dbReference type="EMBL" id="VAV96602.1"/>
    </source>
</evidence>
<evidence type="ECO:0000256" key="1">
    <source>
        <dbReference type="SAM" id="MobiDB-lite"/>
    </source>
</evidence>
<reference evidence="3" key="1">
    <citation type="submission" date="2018-06" db="EMBL/GenBank/DDBJ databases">
        <authorList>
            <person name="Zhirakovskaya E."/>
        </authorList>
    </citation>
    <scope>NUCLEOTIDE SEQUENCE</scope>
</reference>
<keyword evidence="2" id="KW-0812">Transmembrane</keyword>
<gene>
    <name evidence="3" type="ORF">MNBD_ALPHA01-1516</name>
</gene>
<organism evidence="3">
    <name type="scientific">hydrothermal vent metagenome</name>
    <dbReference type="NCBI Taxonomy" id="652676"/>
    <lineage>
        <taxon>unclassified sequences</taxon>
        <taxon>metagenomes</taxon>
        <taxon>ecological metagenomes</taxon>
    </lineage>
</organism>
<dbReference type="EMBL" id="UOEJ01000078">
    <property type="protein sequence ID" value="VAV96602.1"/>
    <property type="molecule type" value="Genomic_DNA"/>
</dbReference>